<dbReference type="Proteomes" id="UP001519460">
    <property type="component" value="Unassembled WGS sequence"/>
</dbReference>
<dbReference type="EMBL" id="JACVVK020000108">
    <property type="protein sequence ID" value="KAK7491947.1"/>
    <property type="molecule type" value="Genomic_DNA"/>
</dbReference>
<name>A0ABD0KXU2_9CAEN</name>
<dbReference type="InterPro" id="IPR011049">
    <property type="entry name" value="Serralysin-like_metalloprot_C"/>
</dbReference>
<dbReference type="SUPFAM" id="SSF51120">
    <property type="entry name" value="beta-Roll"/>
    <property type="match status" value="1"/>
</dbReference>
<comment type="caution">
    <text evidence="1">The sequence shown here is derived from an EMBL/GenBank/DDBJ whole genome shotgun (WGS) entry which is preliminary data.</text>
</comment>
<gene>
    <name evidence="1" type="ORF">BaRGS_00016793</name>
</gene>
<evidence type="ECO:0000313" key="2">
    <source>
        <dbReference type="Proteomes" id="UP001519460"/>
    </source>
</evidence>
<dbReference type="AlphaFoldDB" id="A0ABD0KXU2"/>
<proteinExistence type="predicted"/>
<keyword evidence="2" id="KW-1185">Reference proteome</keyword>
<protein>
    <submittedName>
        <fullName evidence="1">Uncharacterized protein</fullName>
    </submittedName>
</protein>
<sequence>MSASQIQLPLFKVIAQRRCLLTSSSDTVYETSSSDIVYETSSSDTVYETSSSDTVYETSSSDIVYETSSSDTVYETSSSDTVYETSSSDTVYETLIVSVWCFRSDLAECSCGLIVVVYGPLCGESGSKETV</sequence>
<evidence type="ECO:0000313" key="1">
    <source>
        <dbReference type="EMBL" id="KAK7491947.1"/>
    </source>
</evidence>
<reference evidence="1 2" key="1">
    <citation type="journal article" date="2023" name="Sci. Data">
        <title>Genome assembly of the Korean intertidal mud-creeper Batillaria attramentaria.</title>
        <authorList>
            <person name="Patra A.K."/>
            <person name="Ho P.T."/>
            <person name="Jun S."/>
            <person name="Lee S.J."/>
            <person name="Kim Y."/>
            <person name="Won Y.J."/>
        </authorList>
    </citation>
    <scope>NUCLEOTIDE SEQUENCE [LARGE SCALE GENOMIC DNA]</scope>
    <source>
        <strain evidence="1">Wonlab-2016</strain>
    </source>
</reference>
<accession>A0ABD0KXU2</accession>
<organism evidence="1 2">
    <name type="scientific">Batillaria attramentaria</name>
    <dbReference type="NCBI Taxonomy" id="370345"/>
    <lineage>
        <taxon>Eukaryota</taxon>
        <taxon>Metazoa</taxon>
        <taxon>Spiralia</taxon>
        <taxon>Lophotrochozoa</taxon>
        <taxon>Mollusca</taxon>
        <taxon>Gastropoda</taxon>
        <taxon>Caenogastropoda</taxon>
        <taxon>Sorbeoconcha</taxon>
        <taxon>Cerithioidea</taxon>
        <taxon>Batillariidae</taxon>
        <taxon>Batillaria</taxon>
    </lineage>
</organism>